<evidence type="ECO:0000256" key="1">
    <source>
        <dbReference type="ARBA" id="ARBA00008579"/>
    </source>
</evidence>
<comment type="similarity">
    <text evidence="1">Belongs to the tfa family.</text>
</comment>
<name>A0AAU7PHG7_9CAUD</name>
<sequence length="172" mass="19833">MKTYTHFKKYIPVEKKHGDNVLYLLSDEGADWYDCQNEFRQDTLKVQYSDDGYIAQASYDVTLLVPYGYSVSELEHDGDEDEVVGKIYDGSKISDYVESTDEKIKRLSSEHQELRTVAINELNNIKMAIDLEVATDYEIELFPKLKAYVLELSSLTTSEFSKKKFSFPVKPV</sequence>
<protein>
    <submittedName>
        <fullName evidence="4">Tail fiber assembly protein</fullName>
    </submittedName>
</protein>
<evidence type="ECO:0000256" key="3">
    <source>
        <dbReference type="ARBA" id="ARBA00023138"/>
    </source>
</evidence>
<keyword evidence="3" id="KW-1246">Viral tail fiber assembly</keyword>
<proteinExistence type="inferred from homology"/>
<keyword evidence="2" id="KW-1245">Viral tail assembly</keyword>
<reference evidence="4" key="1">
    <citation type="submission" date="2024-05" db="EMBL/GenBank/DDBJ databases">
        <authorList>
            <person name="Badawy S."/>
            <person name="Skurnik M."/>
        </authorList>
    </citation>
    <scope>NUCLEOTIDE SEQUENCE</scope>
</reference>
<accession>A0AAU7PHG7</accession>
<evidence type="ECO:0000313" key="4">
    <source>
        <dbReference type="EMBL" id="XBS49436.1"/>
    </source>
</evidence>
<dbReference type="GO" id="GO:0098004">
    <property type="term" value="P:virus tail fiber assembly"/>
    <property type="evidence" value="ECO:0007669"/>
    <property type="project" value="UniProtKB-KW"/>
</dbReference>
<keyword evidence="2" id="KW-1188">Viral release from host cell</keyword>
<dbReference type="EMBL" id="PP777464">
    <property type="protein sequence ID" value="XBS49436.1"/>
    <property type="molecule type" value="Genomic_DNA"/>
</dbReference>
<evidence type="ECO:0000256" key="2">
    <source>
        <dbReference type="ARBA" id="ARBA00022465"/>
    </source>
</evidence>
<dbReference type="Pfam" id="PF02413">
    <property type="entry name" value="Caudo_TAP"/>
    <property type="match status" value="1"/>
</dbReference>
<organism evidence="4">
    <name type="scientific">Escherichia phage fEgEco12</name>
    <dbReference type="NCBI Taxonomy" id="3158837"/>
    <lineage>
        <taxon>Viruses</taxon>
        <taxon>Duplodnaviria</taxon>
        <taxon>Heunggongvirae</taxon>
        <taxon>Uroviricota</taxon>
        <taxon>Caudoviricetes</taxon>
    </lineage>
</organism>
<dbReference type="InterPro" id="IPR003458">
    <property type="entry name" value="Phage_T4_Gp38_tail_assem"/>
</dbReference>